<name>W2PA66_PHYN3</name>
<feature type="non-terminal residue" evidence="2">
    <location>
        <position position="1"/>
    </location>
</feature>
<dbReference type="EMBL" id="KI669923">
    <property type="protein sequence ID" value="ETM97555.1"/>
    <property type="molecule type" value="Genomic_DNA"/>
</dbReference>
<organism evidence="2 3">
    <name type="scientific">Phytophthora nicotianae (strain INRA-310)</name>
    <name type="common">Phytophthora parasitica</name>
    <dbReference type="NCBI Taxonomy" id="761204"/>
    <lineage>
        <taxon>Eukaryota</taxon>
        <taxon>Sar</taxon>
        <taxon>Stramenopiles</taxon>
        <taxon>Oomycota</taxon>
        <taxon>Peronosporomycetes</taxon>
        <taxon>Peronosporales</taxon>
        <taxon>Peronosporaceae</taxon>
        <taxon>Phytophthora</taxon>
    </lineage>
</organism>
<dbReference type="AlphaFoldDB" id="W2PA66"/>
<dbReference type="RefSeq" id="XP_008917149.1">
    <property type="nucleotide sequence ID" value="XM_008918901.1"/>
</dbReference>
<accession>W2PA66</accession>
<reference evidence="2 3" key="2">
    <citation type="submission" date="2013-11" db="EMBL/GenBank/DDBJ databases">
        <title>The Genome Sequence of Phytophthora parasitica INRA-310.</title>
        <authorList>
            <consortium name="The Broad Institute Genomics Platform"/>
            <person name="Russ C."/>
            <person name="Tyler B."/>
            <person name="Panabieres F."/>
            <person name="Shan W."/>
            <person name="Tripathy S."/>
            <person name="Grunwald N."/>
            <person name="Machado M."/>
            <person name="Johnson C.S."/>
            <person name="Arredondo F."/>
            <person name="Hong C."/>
            <person name="Coffey M."/>
            <person name="Young S.K."/>
            <person name="Zeng Q."/>
            <person name="Gargeya S."/>
            <person name="Fitzgerald M."/>
            <person name="Abouelleil A."/>
            <person name="Alvarado L."/>
            <person name="Chapman S.B."/>
            <person name="Gainer-Dewar J."/>
            <person name="Goldberg J."/>
            <person name="Griggs A."/>
            <person name="Gujja S."/>
            <person name="Hansen M."/>
            <person name="Howarth C."/>
            <person name="Imamovic A."/>
            <person name="Ireland A."/>
            <person name="Larimer J."/>
            <person name="McCowan C."/>
            <person name="Murphy C."/>
            <person name="Pearson M."/>
            <person name="Poon T.W."/>
            <person name="Priest M."/>
            <person name="Roberts A."/>
            <person name="Saif S."/>
            <person name="Shea T."/>
            <person name="Sykes S."/>
            <person name="Wortman J."/>
            <person name="Nusbaum C."/>
            <person name="Birren B."/>
        </authorList>
    </citation>
    <scope>NUCLEOTIDE SEQUENCE [LARGE SCALE GENOMIC DNA]</scope>
    <source>
        <strain evidence="2 3">INRA-310</strain>
    </source>
</reference>
<feature type="domain" description="DUF659" evidence="1">
    <location>
        <begin position="1"/>
        <end position="104"/>
    </location>
</feature>
<dbReference type="InterPro" id="IPR012337">
    <property type="entry name" value="RNaseH-like_sf"/>
</dbReference>
<dbReference type="InterPro" id="IPR007021">
    <property type="entry name" value="DUF659"/>
</dbReference>
<gene>
    <name evidence="2" type="ORF">PPTG_24909</name>
</gene>
<dbReference type="VEuPathDB" id="FungiDB:PPTG_24909"/>
<protein>
    <recommendedName>
        <fullName evidence="1">DUF659 domain-containing protein</fullName>
    </recommendedName>
</protein>
<dbReference type="Pfam" id="PF04937">
    <property type="entry name" value="DUF659"/>
    <property type="match status" value="1"/>
</dbReference>
<dbReference type="GeneID" id="20193508"/>
<evidence type="ECO:0000313" key="2">
    <source>
        <dbReference type="EMBL" id="ETM97555.1"/>
    </source>
</evidence>
<sequence length="108" mass="11981">TDGWTDTNGDGIIKFVFVNPRTPPIFWKLINAKAEVHSAEYIASTIWTIILEFEAEVGKGKVTAVVTDNASNTKKAWRLVRKNRVGMVCTGCSAHGMDLLAKQVEVFR</sequence>
<proteinExistence type="predicted"/>
<reference evidence="3" key="1">
    <citation type="submission" date="2011-12" db="EMBL/GenBank/DDBJ databases">
        <authorList>
            <consortium name="The Broad Institute Genome Sequencing Platform"/>
            <person name="Russ C."/>
            <person name="Tyler B."/>
            <person name="Panabieres F."/>
            <person name="Shan W."/>
            <person name="Tripathy S."/>
            <person name="Grunwald N."/>
            <person name="Machado M."/>
            <person name="Young S.K."/>
            <person name="Zeng Q."/>
            <person name="Gargeya S."/>
            <person name="Fitzgerald M."/>
            <person name="Haas B."/>
            <person name="Abouelleil A."/>
            <person name="Alvarado L."/>
            <person name="Arachchi H.M."/>
            <person name="Berlin A."/>
            <person name="Chapman S.B."/>
            <person name="Gearin G."/>
            <person name="Goldberg J."/>
            <person name="Griggs A."/>
            <person name="Gujja S."/>
            <person name="Hansen M."/>
            <person name="Heiman D."/>
            <person name="Howarth C."/>
            <person name="Larimer J."/>
            <person name="Lui A."/>
            <person name="MacDonald P.J.P."/>
            <person name="McCowen C."/>
            <person name="Montmayeur A."/>
            <person name="Murphy C."/>
            <person name="Neiman D."/>
            <person name="Pearson M."/>
            <person name="Priest M."/>
            <person name="Roberts A."/>
            <person name="Saif S."/>
            <person name="Shea T."/>
            <person name="Sisk P."/>
            <person name="Stolte C."/>
            <person name="Sykes S."/>
            <person name="Wortman J."/>
            <person name="Nusbaum C."/>
            <person name="Birren B."/>
        </authorList>
    </citation>
    <scope>NUCLEOTIDE SEQUENCE [LARGE SCALE GENOMIC DNA]</scope>
    <source>
        <strain evidence="3">INRA-310</strain>
    </source>
</reference>
<dbReference type="SUPFAM" id="SSF53098">
    <property type="entry name" value="Ribonuclease H-like"/>
    <property type="match status" value="1"/>
</dbReference>
<evidence type="ECO:0000313" key="3">
    <source>
        <dbReference type="Proteomes" id="UP000018817"/>
    </source>
</evidence>
<evidence type="ECO:0000259" key="1">
    <source>
        <dbReference type="Pfam" id="PF04937"/>
    </source>
</evidence>
<dbReference type="OMA" id="PRTPPIF"/>
<dbReference type="Proteomes" id="UP000018817">
    <property type="component" value="Unassembled WGS sequence"/>
</dbReference>